<evidence type="ECO:0000313" key="3">
    <source>
        <dbReference type="Proteomes" id="UP001295444"/>
    </source>
</evidence>
<dbReference type="Proteomes" id="UP001295444">
    <property type="component" value="Chromosome 02"/>
</dbReference>
<name>A0AAD1VVQ2_PELCU</name>
<dbReference type="InterPro" id="IPR004244">
    <property type="entry name" value="Transposase_22"/>
</dbReference>
<keyword evidence="3" id="KW-1185">Reference proteome</keyword>
<gene>
    <name evidence="2" type="ORF">PECUL_23A039788</name>
</gene>
<feature type="compositionally biased region" description="Basic and acidic residues" evidence="1">
    <location>
        <begin position="200"/>
        <end position="213"/>
    </location>
</feature>
<feature type="region of interest" description="Disordered" evidence="1">
    <location>
        <begin position="189"/>
        <end position="213"/>
    </location>
</feature>
<evidence type="ECO:0000256" key="1">
    <source>
        <dbReference type="SAM" id="MobiDB-lite"/>
    </source>
</evidence>
<proteinExistence type="predicted"/>
<dbReference type="Gene3D" id="3.30.250.20">
    <property type="entry name" value="L1 transposable element, C-terminal domain"/>
    <property type="match status" value="1"/>
</dbReference>
<dbReference type="InterPro" id="IPR042566">
    <property type="entry name" value="L1_C"/>
</dbReference>
<feature type="compositionally biased region" description="Polar residues" evidence="1">
    <location>
        <begin position="189"/>
        <end position="199"/>
    </location>
</feature>
<dbReference type="PANTHER" id="PTHR11505">
    <property type="entry name" value="L1 TRANSPOSABLE ELEMENT-RELATED"/>
    <property type="match status" value="1"/>
</dbReference>
<organism evidence="2 3">
    <name type="scientific">Pelobates cultripes</name>
    <name type="common">Western spadefoot toad</name>
    <dbReference type="NCBI Taxonomy" id="61616"/>
    <lineage>
        <taxon>Eukaryota</taxon>
        <taxon>Metazoa</taxon>
        <taxon>Chordata</taxon>
        <taxon>Craniata</taxon>
        <taxon>Vertebrata</taxon>
        <taxon>Euteleostomi</taxon>
        <taxon>Amphibia</taxon>
        <taxon>Batrachia</taxon>
        <taxon>Anura</taxon>
        <taxon>Pelobatoidea</taxon>
        <taxon>Pelobatidae</taxon>
        <taxon>Pelobates</taxon>
    </lineage>
</organism>
<accession>A0AAD1VVQ2</accession>
<dbReference type="EMBL" id="OW240913">
    <property type="protein sequence ID" value="CAH2252837.1"/>
    <property type="molecule type" value="Genomic_DNA"/>
</dbReference>
<dbReference type="AlphaFoldDB" id="A0AAD1VVQ2"/>
<evidence type="ECO:0000313" key="2">
    <source>
        <dbReference type="EMBL" id="CAH2252837.1"/>
    </source>
</evidence>
<protein>
    <submittedName>
        <fullName evidence="2">Uncharacterized protein</fullName>
    </submittedName>
</protein>
<reference evidence="2" key="1">
    <citation type="submission" date="2022-03" db="EMBL/GenBank/DDBJ databases">
        <authorList>
            <person name="Alioto T."/>
            <person name="Alioto T."/>
            <person name="Gomez Garrido J."/>
        </authorList>
    </citation>
    <scope>NUCLEOTIDE SEQUENCE</scope>
</reference>
<sequence>MEDRHRSRNVKIRGVPETVTQDDLQGYIGRLLSSLLTPQQMKTALTDGIYRIPRAASAPADTSRDIILQFQTRTGQATLMAAVRGKASHLFETASLSFFQDLSRPTLLWRSLLKPLTTTLRQTSIPYRWAFPRSLIITHEGATTRVTDPSEIDSVLAALGLPPRQEQATTDRRPKAHHTWDVANISPFQPSNINVPSSKASKEHRVNWHRGDT</sequence>